<dbReference type="InParanoid" id="T0R5A2"/>
<feature type="compositionally biased region" description="Basic and acidic residues" evidence="1">
    <location>
        <begin position="33"/>
        <end position="66"/>
    </location>
</feature>
<organism evidence="3 4">
    <name type="scientific">Saprolegnia diclina (strain VS20)</name>
    <dbReference type="NCBI Taxonomy" id="1156394"/>
    <lineage>
        <taxon>Eukaryota</taxon>
        <taxon>Sar</taxon>
        <taxon>Stramenopiles</taxon>
        <taxon>Oomycota</taxon>
        <taxon>Saprolegniomycetes</taxon>
        <taxon>Saprolegniales</taxon>
        <taxon>Saprolegniaceae</taxon>
        <taxon>Saprolegnia</taxon>
    </lineage>
</organism>
<proteinExistence type="predicted"/>
<dbReference type="RefSeq" id="XP_008604695.1">
    <property type="nucleotide sequence ID" value="XM_008606473.1"/>
</dbReference>
<dbReference type="OMA" id="VCCENSW"/>
<feature type="transmembrane region" description="Helical" evidence="2">
    <location>
        <begin position="91"/>
        <end position="110"/>
    </location>
</feature>
<dbReference type="EMBL" id="JH767133">
    <property type="protein sequence ID" value="EQC42126.1"/>
    <property type="molecule type" value="Genomic_DNA"/>
</dbReference>
<gene>
    <name evidence="3" type="ORF">SDRG_00966</name>
</gene>
<evidence type="ECO:0000313" key="3">
    <source>
        <dbReference type="EMBL" id="EQC42126.1"/>
    </source>
</evidence>
<keyword evidence="2" id="KW-1133">Transmembrane helix</keyword>
<keyword evidence="2" id="KW-0812">Transmembrane</keyword>
<keyword evidence="4" id="KW-1185">Reference proteome</keyword>
<feature type="compositionally biased region" description="Basic and acidic residues" evidence="1">
    <location>
        <begin position="12"/>
        <end position="24"/>
    </location>
</feature>
<evidence type="ECO:0000256" key="2">
    <source>
        <dbReference type="SAM" id="Phobius"/>
    </source>
</evidence>
<dbReference type="OrthoDB" id="78780at2759"/>
<reference evidence="3 4" key="1">
    <citation type="submission" date="2012-04" db="EMBL/GenBank/DDBJ databases">
        <title>The Genome Sequence of Saprolegnia declina VS20.</title>
        <authorList>
            <consortium name="The Broad Institute Genome Sequencing Platform"/>
            <person name="Russ C."/>
            <person name="Nusbaum C."/>
            <person name="Tyler B."/>
            <person name="van West P."/>
            <person name="Dieguez-Uribeondo J."/>
            <person name="de Bruijn I."/>
            <person name="Tripathy S."/>
            <person name="Jiang R."/>
            <person name="Young S.K."/>
            <person name="Zeng Q."/>
            <person name="Gargeya S."/>
            <person name="Fitzgerald M."/>
            <person name="Haas B."/>
            <person name="Abouelleil A."/>
            <person name="Alvarado L."/>
            <person name="Arachchi H.M."/>
            <person name="Berlin A."/>
            <person name="Chapman S.B."/>
            <person name="Goldberg J."/>
            <person name="Griggs A."/>
            <person name="Gujja S."/>
            <person name="Hansen M."/>
            <person name="Howarth C."/>
            <person name="Imamovic A."/>
            <person name="Larimer J."/>
            <person name="McCowen C."/>
            <person name="Montmayeur A."/>
            <person name="Murphy C."/>
            <person name="Neiman D."/>
            <person name="Pearson M."/>
            <person name="Priest M."/>
            <person name="Roberts A."/>
            <person name="Saif S."/>
            <person name="Shea T."/>
            <person name="Sisk P."/>
            <person name="Sykes S."/>
            <person name="Wortman J."/>
            <person name="Nusbaum C."/>
            <person name="Birren B."/>
        </authorList>
    </citation>
    <scope>NUCLEOTIDE SEQUENCE [LARGE SCALE GENOMIC DNA]</scope>
    <source>
        <strain evidence="3 4">VS20</strain>
    </source>
</reference>
<keyword evidence="2" id="KW-0472">Membrane</keyword>
<accession>T0R5A2</accession>
<feature type="region of interest" description="Disordered" evidence="1">
    <location>
        <begin position="1"/>
        <end position="66"/>
    </location>
</feature>
<evidence type="ECO:0000256" key="1">
    <source>
        <dbReference type="SAM" id="MobiDB-lite"/>
    </source>
</evidence>
<dbReference type="AlphaFoldDB" id="T0R5A2"/>
<feature type="transmembrane region" description="Helical" evidence="2">
    <location>
        <begin position="116"/>
        <end position="139"/>
    </location>
</feature>
<sequence length="162" mass="17656">MSTEAAANDVASDVKVEIEPEGAKPTEAATLDVKVEIQPETTKPTDAKASKSDQKVAPTKDYRAPDARPDYHVVCCENSWGDIFFIPFQTILLYGFMIGYSILIVQGTYMSTISQAALWIYFFAWAAGVVYLSVTIATADWETSLKSKLATKMAAEEGAAIE</sequence>
<protein>
    <submittedName>
        <fullName evidence="3">Uncharacterized protein</fullName>
    </submittedName>
</protein>
<dbReference type="VEuPathDB" id="FungiDB:SDRG_00966"/>
<evidence type="ECO:0000313" key="4">
    <source>
        <dbReference type="Proteomes" id="UP000030762"/>
    </source>
</evidence>
<dbReference type="GeneID" id="19941693"/>
<dbReference type="Proteomes" id="UP000030762">
    <property type="component" value="Unassembled WGS sequence"/>
</dbReference>
<name>T0R5A2_SAPDV</name>